<comment type="caution">
    <text evidence="4">The sequence shown here is derived from an EMBL/GenBank/DDBJ whole genome shotgun (WGS) entry which is preliminary data.</text>
</comment>
<evidence type="ECO:0000256" key="2">
    <source>
        <dbReference type="SAM" id="SignalP"/>
    </source>
</evidence>
<evidence type="ECO:0000313" key="4">
    <source>
        <dbReference type="EMBL" id="MCU6724264.1"/>
    </source>
</evidence>
<name>A0ABT2SIE7_9FIRM</name>
<feature type="compositionally biased region" description="Basic and acidic residues" evidence="1">
    <location>
        <begin position="76"/>
        <end position="91"/>
    </location>
</feature>
<feature type="region of interest" description="Disordered" evidence="1">
    <location>
        <begin position="35"/>
        <end position="54"/>
    </location>
</feature>
<protein>
    <submittedName>
        <fullName evidence="4">YARHG domain-containing protein</fullName>
    </submittedName>
</protein>
<dbReference type="Pfam" id="PF13308">
    <property type="entry name" value="YARHG"/>
    <property type="match status" value="1"/>
</dbReference>
<feature type="domain" description="YARHG" evidence="3">
    <location>
        <begin position="233"/>
        <end position="315"/>
    </location>
</feature>
<dbReference type="Gene3D" id="1.20.58.1690">
    <property type="match status" value="1"/>
</dbReference>
<dbReference type="SMART" id="SM01324">
    <property type="entry name" value="YARHG"/>
    <property type="match status" value="1"/>
</dbReference>
<feature type="region of interest" description="Disordered" evidence="1">
    <location>
        <begin position="64"/>
        <end position="126"/>
    </location>
</feature>
<accession>A0ABT2SIE7</accession>
<feature type="compositionally biased region" description="Low complexity" evidence="1">
    <location>
        <begin position="179"/>
        <end position="216"/>
    </location>
</feature>
<dbReference type="Proteomes" id="UP001652338">
    <property type="component" value="Unassembled WGS sequence"/>
</dbReference>
<feature type="chain" id="PRO_5047372087" evidence="2">
    <location>
        <begin position="21"/>
        <end position="318"/>
    </location>
</feature>
<feature type="compositionally biased region" description="Low complexity" evidence="1">
    <location>
        <begin position="99"/>
        <end position="126"/>
    </location>
</feature>
<keyword evidence="5" id="KW-1185">Reference proteome</keyword>
<proteinExistence type="predicted"/>
<keyword evidence="2" id="KW-0732">Signal</keyword>
<reference evidence="4 5" key="1">
    <citation type="journal article" date="2021" name="ISME Commun">
        <title>Automated analysis of genomic sequences facilitates high-throughput and comprehensive description of bacteria.</title>
        <authorList>
            <person name="Hitch T.C.A."/>
        </authorList>
    </citation>
    <scope>NUCLEOTIDE SEQUENCE [LARGE SCALE GENOMIC DNA]</scope>
    <source>
        <strain evidence="4 5">Sanger_29</strain>
    </source>
</reference>
<dbReference type="InterPro" id="IPR025582">
    <property type="entry name" value="YARHG_dom"/>
</dbReference>
<feature type="signal peptide" evidence="2">
    <location>
        <begin position="1"/>
        <end position="20"/>
    </location>
</feature>
<feature type="region of interest" description="Disordered" evidence="1">
    <location>
        <begin position="179"/>
        <end position="227"/>
    </location>
</feature>
<dbReference type="RefSeq" id="WP_256298643.1">
    <property type="nucleotide sequence ID" value="NZ_JAOQKE010000002.1"/>
</dbReference>
<dbReference type="EMBL" id="JAOQKE010000002">
    <property type="protein sequence ID" value="MCU6724264.1"/>
    <property type="molecule type" value="Genomic_DNA"/>
</dbReference>
<organism evidence="4 5">
    <name type="scientific">Muricoprocola aceti</name>
    <dbReference type="NCBI Taxonomy" id="2981772"/>
    <lineage>
        <taxon>Bacteria</taxon>
        <taxon>Bacillati</taxon>
        <taxon>Bacillota</taxon>
        <taxon>Clostridia</taxon>
        <taxon>Lachnospirales</taxon>
        <taxon>Lachnospiraceae</taxon>
        <taxon>Muricoprocola</taxon>
    </lineage>
</organism>
<evidence type="ECO:0000313" key="5">
    <source>
        <dbReference type="Proteomes" id="UP001652338"/>
    </source>
</evidence>
<evidence type="ECO:0000259" key="3">
    <source>
        <dbReference type="SMART" id="SM01324"/>
    </source>
</evidence>
<gene>
    <name evidence="4" type="ORF">OCV47_02645</name>
</gene>
<sequence length="318" mass="33794">MSNKRKLTTILAVAGATVLAAGGSAFVTNAGLSVVDPDASKSQGSEVAINEKETELPMTVEKFAATKDSFTVKPQSDSDKKNGKNSDKNEESEQETDSTDGSTRSDATTGDGSSTGSGASTDFSSSQYYSADGKFYNESEGGYYDDNGLYHDQWGGYYSADGAYYDGQGGYWDGDGYHSTGSGSSSTGSSSSGSSSTGSSSSGGSSSGITIDDGSGSTSGGSSSGSNSGAYDDSYMMYDVDSRYISADELSSWSSEDLAKLRNEIFARHGRIFKTQKWIDYFATKTWYVPRYDNVDSMLNDYEWANLDVILKLEDQRS</sequence>
<dbReference type="InterPro" id="IPR038434">
    <property type="entry name" value="YARHG_sf"/>
</dbReference>
<evidence type="ECO:0000256" key="1">
    <source>
        <dbReference type="SAM" id="MobiDB-lite"/>
    </source>
</evidence>